<proteinExistence type="predicted"/>
<dbReference type="AlphaFoldDB" id="A0A9D4V2X3"/>
<feature type="signal peptide" evidence="1">
    <location>
        <begin position="1"/>
        <end position="22"/>
    </location>
</feature>
<dbReference type="EMBL" id="JABFUD020000006">
    <property type="protein sequence ID" value="KAI5078288.1"/>
    <property type="molecule type" value="Genomic_DNA"/>
</dbReference>
<reference evidence="2" key="1">
    <citation type="submission" date="2021-01" db="EMBL/GenBank/DDBJ databases">
        <title>Adiantum capillus-veneris genome.</title>
        <authorList>
            <person name="Fang Y."/>
            <person name="Liao Q."/>
        </authorList>
    </citation>
    <scope>NUCLEOTIDE SEQUENCE</scope>
    <source>
        <strain evidence="2">H3</strain>
        <tissue evidence="2">Leaf</tissue>
    </source>
</reference>
<evidence type="ECO:0000256" key="1">
    <source>
        <dbReference type="SAM" id="SignalP"/>
    </source>
</evidence>
<evidence type="ECO:0000313" key="2">
    <source>
        <dbReference type="EMBL" id="KAI5078288.1"/>
    </source>
</evidence>
<organism evidence="2 3">
    <name type="scientific">Adiantum capillus-veneris</name>
    <name type="common">Maidenhair fern</name>
    <dbReference type="NCBI Taxonomy" id="13818"/>
    <lineage>
        <taxon>Eukaryota</taxon>
        <taxon>Viridiplantae</taxon>
        <taxon>Streptophyta</taxon>
        <taxon>Embryophyta</taxon>
        <taxon>Tracheophyta</taxon>
        <taxon>Polypodiopsida</taxon>
        <taxon>Polypodiidae</taxon>
        <taxon>Polypodiales</taxon>
        <taxon>Pteridineae</taxon>
        <taxon>Pteridaceae</taxon>
        <taxon>Vittarioideae</taxon>
        <taxon>Adiantum</taxon>
    </lineage>
</organism>
<keyword evidence="1" id="KW-0732">Signal</keyword>
<gene>
    <name evidence="2" type="ORF">GOP47_0005959</name>
</gene>
<keyword evidence="3" id="KW-1185">Reference proteome</keyword>
<evidence type="ECO:0000313" key="3">
    <source>
        <dbReference type="Proteomes" id="UP000886520"/>
    </source>
</evidence>
<name>A0A9D4V2X3_ADICA</name>
<dbReference type="Proteomes" id="UP000886520">
    <property type="component" value="Chromosome 6"/>
</dbReference>
<accession>A0A9D4V2X3</accession>
<comment type="caution">
    <text evidence="2">The sequence shown here is derived from an EMBL/GenBank/DDBJ whole genome shotgun (WGS) entry which is preliminary data.</text>
</comment>
<protein>
    <submittedName>
        <fullName evidence="2">Uncharacterized protein</fullName>
    </submittedName>
</protein>
<feature type="chain" id="PRO_5039159611" evidence="1">
    <location>
        <begin position="23"/>
        <end position="75"/>
    </location>
</feature>
<sequence>MKLLLCLFFIFLAGTGLVPGMARLPAGAAQNIDAAPRSNFDAQTDRPRELWHVHEDYICSPECKLVTLSPSPAQP</sequence>